<evidence type="ECO:0000313" key="2">
    <source>
        <dbReference type="Proteomes" id="UP001335910"/>
    </source>
</evidence>
<dbReference type="EMBL" id="JAZKLI010000001">
    <property type="protein sequence ID" value="MEE9684178.1"/>
    <property type="molecule type" value="Genomic_DNA"/>
</dbReference>
<keyword evidence="2" id="KW-1185">Reference proteome</keyword>
<reference evidence="1 2" key="1">
    <citation type="submission" date="2023-10" db="EMBL/GenBank/DDBJ databases">
        <title>Wastewater isolates of ESBL- and carbapenemase-producing Gram-negative bacteria from New Zealand.</title>
        <authorList>
            <person name="Straub C."/>
            <person name="Weaver L."/>
            <person name="Cornelius A."/>
            <person name="Mcgill E."/>
            <person name="Dyet K."/>
            <person name="White L."/>
            <person name="Pattis I."/>
        </authorList>
    </citation>
    <scope>NUCLEOTIDE SEQUENCE [LARGE SCALE GENOMIC DNA]</scope>
    <source>
        <strain evidence="1 2">ESBL35</strain>
    </source>
</reference>
<name>A0ABU7UBT6_LELAM</name>
<dbReference type="RefSeq" id="WP_331389772.1">
    <property type="nucleotide sequence ID" value="NZ_JAZKLB010000001.1"/>
</dbReference>
<proteinExistence type="predicted"/>
<dbReference type="Proteomes" id="UP001335910">
    <property type="component" value="Unassembled WGS sequence"/>
</dbReference>
<sequence length="359" mass="40059">MTAQTNLDQQTNPVSNADRQRLSNLLKGLQETDQFSYTTQLGPVYGFPVSGKGWSACLDLMEDSILNPTTDRPNANLDNLDSLVDRVIISASHFYSIDSIKPTDSQKRALDHLVVSAPLDRSLADFYPKKKYNGEINTSVVYPGTFLTKTKHMGDGILFVFSYIYNESPRIPGAILTHTLSHQFFTIAFIPNDYSRIEFRVPKTIPKRHLAKAMLGVKNALNNILEQAQISLEKTALNFYKAISKMHADSTYGRAVHIVYNGTNTGSDVKFTCRTNPAYNARELEVNDKSNNNDSFECRAIAVRLDTQNASGVVRTEVGLEPNKKQWLDDAICPEFFIENPADTASLNGIINHVISESK</sequence>
<accession>A0ABU7UBT6</accession>
<protein>
    <submittedName>
        <fullName evidence="1">Uncharacterized protein</fullName>
    </submittedName>
</protein>
<comment type="caution">
    <text evidence="1">The sequence shown here is derived from an EMBL/GenBank/DDBJ whole genome shotgun (WGS) entry which is preliminary data.</text>
</comment>
<evidence type="ECO:0000313" key="1">
    <source>
        <dbReference type="EMBL" id="MEE9684178.1"/>
    </source>
</evidence>
<organism evidence="1 2">
    <name type="scientific">Lelliottia amnigena</name>
    <name type="common">Enterobacter amnigenus</name>
    <dbReference type="NCBI Taxonomy" id="61646"/>
    <lineage>
        <taxon>Bacteria</taxon>
        <taxon>Pseudomonadati</taxon>
        <taxon>Pseudomonadota</taxon>
        <taxon>Gammaproteobacteria</taxon>
        <taxon>Enterobacterales</taxon>
        <taxon>Enterobacteriaceae</taxon>
        <taxon>Lelliottia</taxon>
    </lineage>
</organism>
<gene>
    <name evidence="1" type="ORF">V4839_11940</name>
</gene>